<dbReference type="RefSeq" id="WP_114673649.1">
    <property type="nucleotide sequence ID" value="NZ_CP031163.1"/>
</dbReference>
<evidence type="ECO:0000313" key="3">
    <source>
        <dbReference type="Proteomes" id="UP000253744"/>
    </source>
</evidence>
<feature type="chain" id="PRO_5016724055" evidence="1">
    <location>
        <begin position="18"/>
        <end position="137"/>
    </location>
</feature>
<dbReference type="AlphaFoldDB" id="A0A345IMS8"/>
<dbReference type="KEGG" id="dwu:DVJ83_18050"/>
<sequence length="137" mass="14732">MNKLLILMPLLLCSALAAVIPRSETEYAGATNPWPRAAGVFTAESENGVLFLMDDTRRAAGRRVRITIDGTPHTFQFQPSLSLALPVGTRVCLEPLDGPHLQLAFTVAPGTTDLNFGKSTLALQHASVSLPFRLTCS</sequence>
<protein>
    <submittedName>
        <fullName evidence="2">Uncharacterized protein</fullName>
    </submittedName>
</protein>
<dbReference type="EMBL" id="CP031163">
    <property type="protein sequence ID" value="AXH01001.1"/>
    <property type="molecule type" value="Genomic_DNA"/>
</dbReference>
<keyword evidence="1" id="KW-0732">Signal</keyword>
<evidence type="ECO:0000313" key="2">
    <source>
        <dbReference type="EMBL" id="AXH01001.1"/>
    </source>
</evidence>
<geneLocation type="plasmid" evidence="3">
    <name>pdrdi</name>
</geneLocation>
<accession>A0A345IMS8</accession>
<organism evidence="2 3">
    <name type="scientific">Deinococcus wulumuqiensis</name>
    <dbReference type="NCBI Taxonomy" id="980427"/>
    <lineage>
        <taxon>Bacteria</taxon>
        <taxon>Thermotogati</taxon>
        <taxon>Deinococcota</taxon>
        <taxon>Deinococci</taxon>
        <taxon>Deinococcales</taxon>
        <taxon>Deinococcaceae</taxon>
        <taxon>Deinococcus</taxon>
    </lineage>
</organism>
<dbReference type="Proteomes" id="UP000253744">
    <property type="component" value="Plasmid pDrdI"/>
</dbReference>
<evidence type="ECO:0000256" key="1">
    <source>
        <dbReference type="SAM" id="SignalP"/>
    </source>
</evidence>
<feature type="signal peptide" evidence="1">
    <location>
        <begin position="1"/>
        <end position="17"/>
    </location>
</feature>
<proteinExistence type="predicted"/>
<keyword evidence="2" id="KW-0614">Plasmid</keyword>
<reference evidence="2 3" key="1">
    <citation type="submission" date="2018-07" db="EMBL/GenBank/DDBJ databases">
        <title>Complete Genome and Methylome Analysis of Deinococcus wulumuqiensis NEB 479.</title>
        <authorList>
            <person name="Fomenkov A."/>
            <person name="Luyten Y."/>
            <person name="Vincze T."/>
            <person name="Anton B.P."/>
            <person name="Clark T."/>
            <person name="Roberts R.J."/>
            <person name="Morgan R.D."/>
        </authorList>
    </citation>
    <scope>NUCLEOTIDE SEQUENCE [LARGE SCALE GENOMIC DNA]</scope>
    <source>
        <strain evidence="2 3">NEB 479</strain>
        <plasmid evidence="3">Plasmid pdrdi</plasmid>
    </source>
</reference>
<gene>
    <name evidence="2" type="ORF">DVJ83_18050</name>
</gene>
<name>A0A345IMS8_9DEIO</name>